<dbReference type="InterPro" id="IPR004761">
    <property type="entry name" value="Spore_GerAB"/>
</dbReference>
<evidence type="ECO:0000256" key="3">
    <source>
        <dbReference type="ARBA" id="ARBA00022448"/>
    </source>
</evidence>
<dbReference type="PANTHER" id="PTHR34975:SF2">
    <property type="entry name" value="SPORE GERMINATION PROTEIN A2"/>
    <property type="match status" value="1"/>
</dbReference>
<feature type="transmembrane region" description="Helical" evidence="8">
    <location>
        <begin position="36"/>
        <end position="57"/>
    </location>
</feature>
<gene>
    <name evidence="9" type="ORF">GJU41_00325</name>
</gene>
<reference evidence="9 10" key="1">
    <citation type="submission" date="2019-11" db="EMBL/GenBank/DDBJ databases">
        <title>Bacillus idriensis genome.</title>
        <authorList>
            <person name="Konopka E.N."/>
            <person name="Newman J.D."/>
        </authorList>
    </citation>
    <scope>NUCLEOTIDE SEQUENCE [LARGE SCALE GENOMIC DNA]</scope>
    <source>
        <strain evidence="9 10">DSM 19097</strain>
    </source>
</reference>
<feature type="transmembrane region" description="Helical" evidence="8">
    <location>
        <begin position="269"/>
        <end position="290"/>
    </location>
</feature>
<dbReference type="EMBL" id="WKKF01000001">
    <property type="protein sequence ID" value="MRX52400.1"/>
    <property type="molecule type" value="Genomic_DNA"/>
</dbReference>
<dbReference type="PANTHER" id="PTHR34975">
    <property type="entry name" value="SPORE GERMINATION PROTEIN A2"/>
    <property type="match status" value="1"/>
</dbReference>
<feature type="transmembrane region" description="Helical" evidence="8">
    <location>
        <begin position="302"/>
        <end position="321"/>
    </location>
</feature>
<feature type="transmembrane region" description="Helical" evidence="8">
    <location>
        <begin position="143"/>
        <end position="165"/>
    </location>
</feature>
<protein>
    <submittedName>
        <fullName evidence="9">GerAB/ArcD/ProY family transporter</fullName>
    </submittedName>
</protein>
<dbReference type="Proteomes" id="UP000441585">
    <property type="component" value="Unassembled WGS sequence"/>
</dbReference>
<name>A0A6I2M2V2_9BACI</name>
<evidence type="ECO:0000313" key="9">
    <source>
        <dbReference type="EMBL" id="MRX52400.1"/>
    </source>
</evidence>
<evidence type="ECO:0000256" key="5">
    <source>
        <dbReference type="ARBA" id="ARBA00022692"/>
    </source>
</evidence>
<dbReference type="Pfam" id="PF03845">
    <property type="entry name" value="Spore_permease"/>
    <property type="match status" value="1"/>
</dbReference>
<dbReference type="RefSeq" id="WP_154317804.1">
    <property type="nucleotide sequence ID" value="NZ_CAJFZX010000002.1"/>
</dbReference>
<feature type="transmembrane region" description="Helical" evidence="8">
    <location>
        <begin position="185"/>
        <end position="204"/>
    </location>
</feature>
<dbReference type="GO" id="GO:0016020">
    <property type="term" value="C:membrane"/>
    <property type="evidence" value="ECO:0007669"/>
    <property type="project" value="UniProtKB-SubCell"/>
</dbReference>
<evidence type="ECO:0000256" key="8">
    <source>
        <dbReference type="SAM" id="Phobius"/>
    </source>
</evidence>
<evidence type="ECO:0000256" key="6">
    <source>
        <dbReference type="ARBA" id="ARBA00022989"/>
    </source>
</evidence>
<keyword evidence="4" id="KW-0309">Germination</keyword>
<dbReference type="NCBIfam" id="TIGR00912">
    <property type="entry name" value="2A0309"/>
    <property type="match status" value="1"/>
</dbReference>
<feature type="transmembrane region" description="Helical" evidence="8">
    <location>
        <begin position="12"/>
        <end position="30"/>
    </location>
</feature>
<keyword evidence="10" id="KW-1185">Reference proteome</keyword>
<organism evidence="9 10">
    <name type="scientific">Metabacillus idriensis</name>
    <dbReference type="NCBI Taxonomy" id="324768"/>
    <lineage>
        <taxon>Bacteria</taxon>
        <taxon>Bacillati</taxon>
        <taxon>Bacillota</taxon>
        <taxon>Bacilli</taxon>
        <taxon>Bacillales</taxon>
        <taxon>Bacillaceae</taxon>
        <taxon>Metabacillus</taxon>
    </lineage>
</organism>
<feature type="transmembrane region" description="Helical" evidence="8">
    <location>
        <begin position="216"/>
        <end position="238"/>
    </location>
</feature>
<evidence type="ECO:0000256" key="7">
    <source>
        <dbReference type="ARBA" id="ARBA00023136"/>
    </source>
</evidence>
<feature type="transmembrane region" description="Helical" evidence="8">
    <location>
        <begin position="341"/>
        <end position="361"/>
    </location>
</feature>
<comment type="caution">
    <text evidence="9">The sequence shown here is derived from an EMBL/GenBank/DDBJ whole genome shotgun (WGS) entry which is preliminary data.</text>
</comment>
<keyword evidence="6 8" id="KW-1133">Transmembrane helix</keyword>
<proteinExistence type="inferred from homology"/>
<evidence type="ECO:0000256" key="1">
    <source>
        <dbReference type="ARBA" id="ARBA00004141"/>
    </source>
</evidence>
<keyword evidence="3" id="KW-0813">Transport</keyword>
<comment type="subcellular location">
    <subcellularLocation>
        <location evidence="1">Membrane</location>
        <topology evidence="1">Multi-pass membrane protein</topology>
    </subcellularLocation>
</comment>
<evidence type="ECO:0000313" key="10">
    <source>
        <dbReference type="Proteomes" id="UP000441585"/>
    </source>
</evidence>
<keyword evidence="7 8" id="KW-0472">Membrane</keyword>
<evidence type="ECO:0000256" key="2">
    <source>
        <dbReference type="ARBA" id="ARBA00007998"/>
    </source>
</evidence>
<feature type="transmembrane region" description="Helical" evidence="8">
    <location>
        <begin position="78"/>
        <end position="95"/>
    </location>
</feature>
<accession>A0A6I2M2V2</accession>
<dbReference type="GO" id="GO:0009847">
    <property type="term" value="P:spore germination"/>
    <property type="evidence" value="ECO:0007669"/>
    <property type="project" value="InterPro"/>
</dbReference>
<feature type="transmembrane region" description="Helical" evidence="8">
    <location>
        <begin position="115"/>
        <end position="131"/>
    </location>
</feature>
<comment type="similarity">
    <text evidence="2">Belongs to the amino acid-polyamine-organocation (APC) superfamily. Spore germination protein (SGP) (TC 2.A.3.9) family.</text>
</comment>
<sequence>MQIPSITSNQLLFTIFIFEIGSAILLDAAKGARQDAWIAVLLGFAAAIPLILLYLSLYRKNPELTLTGQLMKGFGKKIGLLLCFAYMIYFLYISARVLRDFGELLIISAYKDTSMIVINSFMILCVIYFSLKSFQVVAKLSVLLFVLIIVPFFVIIMFEILSQLVHLEYVKPILGNGWGPVLKTIFPTILTFPFGEMVVFLMIFPLLDEKKKALKVTFTALIMATFVLTTTAFLHVAILGADMVERSMFPILTTVSLVSISDFIERLDAFIVILMIVTGFMKVYIFFYGATRMAEEVSGVPVKQISVAFGIFVILLAVLMAPDYIEHIKEGIEVVPYLLHIPFQIVLPVLLFLTLTVKSYLAKQRKMPLKQ</sequence>
<evidence type="ECO:0000256" key="4">
    <source>
        <dbReference type="ARBA" id="ARBA00022544"/>
    </source>
</evidence>
<keyword evidence="5 8" id="KW-0812">Transmembrane</keyword>
<dbReference type="AlphaFoldDB" id="A0A6I2M2V2"/>